<protein>
    <recommendedName>
        <fullName evidence="5">MI domain-containing protein</fullName>
    </recommendedName>
</protein>
<dbReference type="PANTHER" id="PTHR18034:SF4">
    <property type="entry name" value="NUCLEOLAR MIF4G DOMAIN-CONTAINING PROTEIN 1"/>
    <property type="match status" value="1"/>
</dbReference>
<reference evidence="6" key="2">
    <citation type="submission" date="2023-01" db="EMBL/GenBank/DDBJ databases">
        <authorList>
            <person name="Petersen C."/>
        </authorList>
    </citation>
    <scope>NUCLEOTIDE SEQUENCE</scope>
    <source>
        <strain evidence="6">IBT 15450</strain>
    </source>
</reference>
<dbReference type="PROSITE" id="PS51366">
    <property type="entry name" value="MI"/>
    <property type="match status" value="1"/>
</dbReference>
<dbReference type="Proteomes" id="UP001219568">
    <property type="component" value="Unassembled WGS sequence"/>
</dbReference>
<reference evidence="6" key="1">
    <citation type="journal article" date="2023" name="IMA Fungus">
        <title>Comparative genomic study of the Penicillium genus elucidates a diverse pangenome and 15 lateral gene transfer events.</title>
        <authorList>
            <person name="Petersen C."/>
            <person name="Sorensen T."/>
            <person name="Nielsen M.R."/>
            <person name="Sondergaard T.E."/>
            <person name="Sorensen J.L."/>
            <person name="Fitzpatrick D.A."/>
            <person name="Frisvad J.C."/>
            <person name="Nielsen K.L."/>
        </authorList>
    </citation>
    <scope>NUCLEOTIDE SEQUENCE</scope>
    <source>
        <strain evidence="6">IBT 15450</strain>
    </source>
</reference>
<proteinExistence type="inferred from homology"/>
<feature type="compositionally biased region" description="Acidic residues" evidence="4">
    <location>
        <begin position="121"/>
        <end position="155"/>
    </location>
</feature>
<feature type="domain" description="MI" evidence="5">
    <location>
        <begin position="632"/>
        <end position="769"/>
    </location>
</feature>
<comment type="caution">
    <text evidence="6">The sequence shown here is derived from an EMBL/GenBank/DDBJ whole genome shotgun (WGS) entry which is preliminary data.</text>
</comment>
<dbReference type="InterPro" id="IPR003890">
    <property type="entry name" value="MIF4G-like_typ-3"/>
</dbReference>
<feature type="compositionally biased region" description="Acidic residues" evidence="4">
    <location>
        <begin position="73"/>
        <end position="88"/>
    </location>
</feature>
<dbReference type="GO" id="GO:0005730">
    <property type="term" value="C:nucleolus"/>
    <property type="evidence" value="ECO:0007669"/>
    <property type="project" value="UniProtKB-SubCell"/>
</dbReference>
<organism evidence="6 7">
    <name type="scientific">Penicillium canescens</name>
    <dbReference type="NCBI Taxonomy" id="5083"/>
    <lineage>
        <taxon>Eukaryota</taxon>
        <taxon>Fungi</taxon>
        <taxon>Dikarya</taxon>
        <taxon>Ascomycota</taxon>
        <taxon>Pezizomycotina</taxon>
        <taxon>Eurotiomycetes</taxon>
        <taxon>Eurotiomycetidae</taxon>
        <taxon>Eurotiales</taxon>
        <taxon>Aspergillaceae</taxon>
        <taxon>Penicillium</taxon>
    </lineage>
</organism>
<keyword evidence="7" id="KW-1185">Reference proteome</keyword>
<evidence type="ECO:0000313" key="7">
    <source>
        <dbReference type="Proteomes" id="UP001219568"/>
    </source>
</evidence>
<evidence type="ECO:0000259" key="5">
    <source>
        <dbReference type="PROSITE" id="PS51366"/>
    </source>
</evidence>
<dbReference type="InterPro" id="IPR016024">
    <property type="entry name" value="ARM-type_fold"/>
</dbReference>
<dbReference type="GO" id="GO:0042274">
    <property type="term" value="P:ribosomal small subunit biogenesis"/>
    <property type="evidence" value="ECO:0007669"/>
    <property type="project" value="TreeGrafter"/>
</dbReference>
<comment type="subcellular location">
    <subcellularLocation>
        <location evidence="1">Nucleus</location>
        <location evidence="1">Nucleolus</location>
    </subcellularLocation>
</comment>
<feature type="compositionally biased region" description="Basic and acidic residues" evidence="4">
    <location>
        <begin position="282"/>
        <end position="292"/>
    </location>
</feature>
<dbReference type="SMART" id="SM00543">
    <property type="entry name" value="MIF4G"/>
    <property type="match status" value="1"/>
</dbReference>
<evidence type="ECO:0000256" key="4">
    <source>
        <dbReference type="SAM" id="MobiDB-lite"/>
    </source>
</evidence>
<feature type="compositionally biased region" description="Basic and acidic residues" evidence="4">
    <location>
        <begin position="215"/>
        <end position="229"/>
    </location>
</feature>
<name>A0AAD6I308_PENCN</name>
<gene>
    <name evidence="6" type="ORF">N7460_012151</name>
</gene>
<dbReference type="InterPro" id="IPR050781">
    <property type="entry name" value="CWC22_splicing_factor"/>
</dbReference>
<evidence type="ECO:0000313" key="6">
    <source>
        <dbReference type="EMBL" id="KAJ6027334.1"/>
    </source>
</evidence>
<evidence type="ECO:0000256" key="3">
    <source>
        <dbReference type="ARBA" id="ARBA00023242"/>
    </source>
</evidence>
<dbReference type="SMART" id="SM00544">
    <property type="entry name" value="MA3"/>
    <property type="match status" value="1"/>
</dbReference>
<feature type="compositionally biased region" description="Acidic residues" evidence="4">
    <location>
        <begin position="246"/>
        <end position="281"/>
    </location>
</feature>
<evidence type="ECO:0000256" key="2">
    <source>
        <dbReference type="ARBA" id="ARBA00006856"/>
    </source>
</evidence>
<comment type="similarity">
    <text evidence="2">Belongs to the CWC22 family.</text>
</comment>
<dbReference type="Gene3D" id="1.25.40.180">
    <property type="match status" value="1"/>
</dbReference>
<dbReference type="GO" id="GO:0003723">
    <property type="term" value="F:RNA binding"/>
    <property type="evidence" value="ECO:0007669"/>
    <property type="project" value="InterPro"/>
</dbReference>
<evidence type="ECO:0000256" key="1">
    <source>
        <dbReference type="ARBA" id="ARBA00004604"/>
    </source>
</evidence>
<dbReference type="SUPFAM" id="SSF48371">
    <property type="entry name" value="ARM repeat"/>
    <property type="match status" value="1"/>
</dbReference>
<accession>A0AAD6I308</accession>
<keyword evidence="3" id="KW-0539">Nucleus</keyword>
<dbReference type="InterPro" id="IPR003891">
    <property type="entry name" value="Initiation_fac_eIF4g_MI"/>
</dbReference>
<dbReference type="FunFam" id="1.25.40.180:FF:000050">
    <property type="entry name" value="Nuclear protein (Sgd1), putative"/>
    <property type="match status" value="1"/>
</dbReference>
<dbReference type="Pfam" id="PF02854">
    <property type="entry name" value="MIF4G"/>
    <property type="match status" value="1"/>
</dbReference>
<feature type="region of interest" description="Disordered" evidence="4">
    <location>
        <begin position="1"/>
        <end position="323"/>
    </location>
</feature>
<dbReference type="AlphaFoldDB" id="A0AAD6I308"/>
<sequence>MPRARHNTTSLPRHLRSELGIRDTYGEKKRRLNGPASRKERRQNERTQKKGRHAAPQNKKNFQRYEQPARGEGDEEEDLDLDSDDMDLDEGRSAPQTKPKSKEAAQKPKSIMKKTQAPQESESESESELEIDLDEDEDEDDESEDASEDESEEDVPSAAHVPAGIKSKLAQDDAEIAALEKKLGLKRGKTSKAFEEDGLDDLLGDLGGGGDGSEDESRKRKREADDWLQSKRQKAKALQAQAETKDSEEDSEEDVDLDEGIFGSEDDEEAADGSDFEGFDDEEKKEPKKKENPYVAPAPKPEASAQKYIPPSLRARANPESESLTRLKRQAQGQLNKLSEANMISIVSEFEKLYRDYPRQHVTSTLIDLLMSLICERAALSDTFLILHAGFIAALYKLLGMDFGAEIIQKVVETLDANGDERGTFQGKETANLMSLLSQLYNFHVIGSALMFDYIRIYLQEITENNTELLLKVIRNSGPQLRQDDPSALKDIVLLIQPAVAKAGEASLSVRTKFMIDTITDLKNNRVKSSAAAGASITTEHITKMRKILGSLNNSRVIRASEPINISRDDIHNSAKKGKWWLVGASWKEDPLVTAQQEIAGLPMNHSHVQDDESEGEPDYGNLARAHRMNTDIRRSIFVAIMSATDFQDAHVRLMKLRLKRAQEFEIPRVLLHCAMEEQAHNPYYTLIARRICGDMGRRIKMSFMFALWNIFKRMGERGDMDEDEDDSFDPDDEENGVPMKAVVNLAKMYSSLIADGSLTLGILKTLNFAYLQPKTKTFVEILIISLIQQSQKSKKKKKSKSSKADDPPKDEQALMQIFLRVKETPHIGKGLIFFVRKVVAKTDIVSDEEMKLVRWGCDVAVDALKAVSD</sequence>
<feature type="compositionally biased region" description="Basic and acidic residues" evidence="4">
    <location>
        <begin position="15"/>
        <end position="27"/>
    </location>
</feature>
<dbReference type="PANTHER" id="PTHR18034">
    <property type="entry name" value="CELL CYCLE CONTROL PROTEIN CWF22-RELATED"/>
    <property type="match status" value="1"/>
</dbReference>
<dbReference type="Pfam" id="PF02847">
    <property type="entry name" value="MA3"/>
    <property type="match status" value="1"/>
</dbReference>
<dbReference type="EMBL" id="JAQJZL010000015">
    <property type="protein sequence ID" value="KAJ6027334.1"/>
    <property type="molecule type" value="Genomic_DNA"/>
</dbReference>